<dbReference type="Gene3D" id="1.10.287.490">
    <property type="entry name" value="Helix hairpin bin"/>
    <property type="match status" value="1"/>
</dbReference>
<reference evidence="2 3" key="1">
    <citation type="submission" date="2015-11" db="EMBL/GenBank/DDBJ databases">
        <title>Expanding the genomic diversity of Burkholderia species for the development of highly accurate diagnostics.</title>
        <authorList>
            <person name="Sahl J."/>
            <person name="Keim P."/>
            <person name="Wagner D."/>
        </authorList>
    </citation>
    <scope>NUCLEOTIDE SEQUENCE [LARGE SCALE GENOMIC DNA]</scope>
    <source>
        <strain evidence="2 3">MSMB1808WGS</strain>
    </source>
</reference>
<organism evidence="2 3">
    <name type="scientific">Burkholderia ubonensis</name>
    <dbReference type="NCBI Taxonomy" id="101571"/>
    <lineage>
        <taxon>Bacteria</taxon>
        <taxon>Pseudomonadati</taxon>
        <taxon>Pseudomonadota</taxon>
        <taxon>Betaproteobacteria</taxon>
        <taxon>Burkholderiales</taxon>
        <taxon>Burkholderiaceae</taxon>
        <taxon>Burkholderia</taxon>
        <taxon>Burkholderia cepacia complex</taxon>
    </lineage>
</organism>
<dbReference type="Gene3D" id="3.30.300.30">
    <property type="match status" value="1"/>
</dbReference>
<evidence type="ECO:0000313" key="3">
    <source>
        <dbReference type="Proteomes" id="UP000056453"/>
    </source>
</evidence>
<keyword evidence="3" id="KW-1185">Reference proteome</keyword>
<sequence length="851" mass="90318">MRGHPVRTRPHLTARIAEIAALHADAVAIREDQGTCSYGELVALAIAQRRLLERNGVNPGDVVALSGPVSIPFVSAMLGTWLAGAIAFPIDAAAPSLRNRALIAQTGTRHLFATGGVAAQEYGVPVIDACDAGAFVSRASTGDVDAVVNAPLTVPDAYIFCSSGSTGTPKAILGNHAGLSHFLAWQRDAFRIGPSDHCLVTTNTTFDVVLRDIFLVLTAGGCLHVAPNDMSNPLTTCAERAITCLHVTPTRLQAWLQARGVGEPLSALRHVFSAGEPMPAEVAALLHATAPNVGLVNLYGPTETTLAKFFHRVDRHAHRNPVPVGRPLDEVRCHVLGDDLKPCMPMQVGEVVIQTPYRSSGYLGATADQTARFVDIPGSADGVYFTGDLGFVDEAGVLTLSGRKDDQVKIRGVLVNPAEIEALLNDVAGILRTKVLPVGDTQLSRRLVAFYVPAGDASLDARELGRHLAERLPPALIPRQFIPVRSMPMTANGKVDKARLLDSLTGLRSARPGRSGDDLVARVAEFLHDIGVCGGDVDPDSLLHVDSLAAIALDHFLEHAAHCAVPAVTLAQCDSLSAIMAAVSLARREYADAAAADAAAADAAAADAGDDTRPRLFAFPPLSGWGLIFKGLEAALPDYAVTSFDFIPSEDPPADYAERIARATSRQPVTLLGYSAGGNLAYEVTQRLESMGVEVRRLVLMDTAPRTHVIRRGEAELEQYAGSFVDYLFDIGFLSELAASLAGIVDVRRVAERKIVRYRNYLDGVVHDRPINADILLLSASSASEVDRDVAGMWRRLSTGTVSELGGHGHHLAMLDRDNVHENAALIVRATRSAPGASIAISAAGPAASRD</sequence>
<gene>
    <name evidence="2" type="ORF">WJ96_25020</name>
</gene>
<dbReference type="InterPro" id="IPR000873">
    <property type="entry name" value="AMP-dep_synth/lig_dom"/>
</dbReference>
<dbReference type="SMART" id="SM00824">
    <property type="entry name" value="PKS_TE"/>
    <property type="match status" value="1"/>
</dbReference>
<dbReference type="InterPro" id="IPR020802">
    <property type="entry name" value="TesA-like"/>
</dbReference>
<dbReference type="InterPro" id="IPR020845">
    <property type="entry name" value="AMP-binding_CS"/>
</dbReference>
<dbReference type="Pfam" id="PF00975">
    <property type="entry name" value="Thioesterase"/>
    <property type="match status" value="1"/>
</dbReference>
<dbReference type="InterPro" id="IPR045851">
    <property type="entry name" value="AMP-bd_C_sf"/>
</dbReference>
<proteinExistence type="predicted"/>
<dbReference type="GO" id="GO:0005737">
    <property type="term" value="C:cytoplasm"/>
    <property type="evidence" value="ECO:0007669"/>
    <property type="project" value="TreeGrafter"/>
</dbReference>
<accession>A0AAW3ML33</accession>
<dbReference type="GO" id="GO:0043041">
    <property type="term" value="P:amino acid activation for nonribosomal peptide biosynthetic process"/>
    <property type="evidence" value="ECO:0007669"/>
    <property type="project" value="TreeGrafter"/>
</dbReference>
<dbReference type="EMBL" id="LPBJ01000123">
    <property type="protein sequence ID" value="KVP84293.1"/>
    <property type="molecule type" value="Genomic_DNA"/>
</dbReference>
<dbReference type="PANTHER" id="PTHR45527:SF1">
    <property type="entry name" value="FATTY ACID SYNTHASE"/>
    <property type="match status" value="1"/>
</dbReference>
<dbReference type="InterPro" id="IPR025110">
    <property type="entry name" value="AMP-bd_C"/>
</dbReference>
<dbReference type="SUPFAM" id="SSF53474">
    <property type="entry name" value="alpha/beta-Hydrolases"/>
    <property type="match status" value="1"/>
</dbReference>
<dbReference type="CDD" id="cd05930">
    <property type="entry name" value="A_NRPS"/>
    <property type="match status" value="1"/>
</dbReference>
<dbReference type="Gene3D" id="3.40.50.12780">
    <property type="entry name" value="N-terminal domain of ligase-like"/>
    <property type="match status" value="1"/>
</dbReference>
<dbReference type="InterPro" id="IPR029058">
    <property type="entry name" value="AB_hydrolase_fold"/>
</dbReference>
<feature type="domain" description="Thioesterase TesA-like" evidence="1">
    <location>
        <begin position="617"/>
        <end position="824"/>
    </location>
</feature>
<dbReference type="PROSITE" id="PS00455">
    <property type="entry name" value="AMP_BINDING"/>
    <property type="match status" value="1"/>
</dbReference>
<name>A0AAW3ML33_9BURK</name>
<dbReference type="GO" id="GO:0031177">
    <property type="term" value="F:phosphopantetheine binding"/>
    <property type="evidence" value="ECO:0007669"/>
    <property type="project" value="TreeGrafter"/>
</dbReference>
<evidence type="ECO:0000313" key="2">
    <source>
        <dbReference type="EMBL" id="KVP84293.1"/>
    </source>
</evidence>
<dbReference type="SUPFAM" id="SSF56801">
    <property type="entry name" value="Acetyl-CoA synthetase-like"/>
    <property type="match status" value="1"/>
</dbReference>
<protein>
    <recommendedName>
        <fullName evidence="1">Thioesterase TesA-like domain-containing protein</fullName>
    </recommendedName>
</protein>
<dbReference type="Pfam" id="PF13193">
    <property type="entry name" value="AMP-binding_C"/>
    <property type="match status" value="1"/>
</dbReference>
<comment type="caution">
    <text evidence="2">The sequence shown here is derived from an EMBL/GenBank/DDBJ whole genome shotgun (WGS) entry which is preliminary data.</text>
</comment>
<dbReference type="GO" id="GO:0044550">
    <property type="term" value="P:secondary metabolite biosynthetic process"/>
    <property type="evidence" value="ECO:0007669"/>
    <property type="project" value="TreeGrafter"/>
</dbReference>
<dbReference type="Proteomes" id="UP000056453">
    <property type="component" value="Unassembled WGS sequence"/>
</dbReference>
<dbReference type="Gene3D" id="3.40.50.1820">
    <property type="entry name" value="alpha/beta hydrolase"/>
    <property type="match status" value="1"/>
</dbReference>
<evidence type="ECO:0000259" key="1">
    <source>
        <dbReference type="SMART" id="SM00824"/>
    </source>
</evidence>
<dbReference type="PANTHER" id="PTHR45527">
    <property type="entry name" value="NONRIBOSOMAL PEPTIDE SYNTHETASE"/>
    <property type="match status" value="1"/>
</dbReference>
<dbReference type="Pfam" id="PF00501">
    <property type="entry name" value="AMP-binding"/>
    <property type="match status" value="1"/>
</dbReference>
<dbReference type="InterPro" id="IPR001031">
    <property type="entry name" value="Thioesterase"/>
</dbReference>
<dbReference type="AlphaFoldDB" id="A0AAW3ML33"/>
<dbReference type="InterPro" id="IPR042099">
    <property type="entry name" value="ANL_N_sf"/>
</dbReference>